<name>A0A9P5X1P2_9AGAR</name>
<evidence type="ECO:0000313" key="2">
    <source>
        <dbReference type="EMBL" id="KAF9441821.1"/>
    </source>
</evidence>
<proteinExistence type="predicted"/>
<dbReference type="Proteomes" id="UP000807342">
    <property type="component" value="Unassembled WGS sequence"/>
</dbReference>
<evidence type="ECO:0000313" key="3">
    <source>
        <dbReference type="Proteomes" id="UP000807342"/>
    </source>
</evidence>
<organism evidence="2 3">
    <name type="scientific">Macrolepiota fuliginosa MF-IS2</name>
    <dbReference type="NCBI Taxonomy" id="1400762"/>
    <lineage>
        <taxon>Eukaryota</taxon>
        <taxon>Fungi</taxon>
        <taxon>Dikarya</taxon>
        <taxon>Basidiomycota</taxon>
        <taxon>Agaricomycotina</taxon>
        <taxon>Agaricomycetes</taxon>
        <taxon>Agaricomycetidae</taxon>
        <taxon>Agaricales</taxon>
        <taxon>Agaricineae</taxon>
        <taxon>Agaricaceae</taxon>
        <taxon>Macrolepiota</taxon>
    </lineage>
</organism>
<protein>
    <submittedName>
        <fullName evidence="2">Uncharacterized protein</fullName>
    </submittedName>
</protein>
<keyword evidence="3" id="KW-1185">Reference proteome</keyword>
<sequence>MREEVRKAFGKVDRVKLHDLVHLHTRAAMFTIAQLLIPIPYCCQRVYGVNNLGLNLMSEHHPAFGLDSLPIPMIPPGKTPSSHNKRPTCFDRRRSSRTKIIHLQLVLICKCEPHNCDGSTILPTDIQHPHSPPSADTTPSITNLQSPSNISHASTEYSESIILSEFLLAYAESTYMK</sequence>
<dbReference type="EMBL" id="MU151776">
    <property type="protein sequence ID" value="KAF9441821.1"/>
    <property type="molecule type" value="Genomic_DNA"/>
</dbReference>
<dbReference type="AlphaFoldDB" id="A0A9P5X1P2"/>
<reference evidence="2" key="1">
    <citation type="submission" date="2020-11" db="EMBL/GenBank/DDBJ databases">
        <authorList>
            <consortium name="DOE Joint Genome Institute"/>
            <person name="Ahrendt S."/>
            <person name="Riley R."/>
            <person name="Andreopoulos W."/>
            <person name="Labutti K."/>
            <person name="Pangilinan J."/>
            <person name="Ruiz-Duenas F.J."/>
            <person name="Barrasa J.M."/>
            <person name="Sanchez-Garcia M."/>
            <person name="Camarero S."/>
            <person name="Miyauchi S."/>
            <person name="Serrano A."/>
            <person name="Linde D."/>
            <person name="Babiker R."/>
            <person name="Drula E."/>
            <person name="Ayuso-Fernandez I."/>
            <person name="Pacheco R."/>
            <person name="Padilla G."/>
            <person name="Ferreira P."/>
            <person name="Barriuso J."/>
            <person name="Kellner H."/>
            <person name="Castanera R."/>
            <person name="Alfaro M."/>
            <person name="Ramirez L."/>
            <person name="Pisabarro A.G."/>
            <person name="Kuo A."/>
            <person name="Tritt A."/>
            <person name="Lipzen A."/>
            <person name="He G."/>
            <person name="Yan M."/>
            <person name="Ng V."/>
            <person name="Cullen D."/>
            <person name="Martin F."/>
            <person name="Rosso M.-N."/>
            <person name="Henrissat B."/>
            <person name="Hibbett D."/>
            <person name="Martinez A.T."/>
            <person name="Grigoriev I.V."/>
        </authorList>
    </citation>
    <scope>NUCLEOTIDE SEQUENCE</scope>
    <source>
        <strain evidence="2">MF-IS2</strain>
    </source>
</reference>
<feature type="compositionally biased region" description="Polar residues" evidence="1">
    <location>
        <begin position="134"/>
        <end position="149"/>
    </location>
</feature>
<gene>
    <name evidence="2" type="ORF">P691DRAFT_538837</name>
</gene>
<accession>A0A9P5X1P2</accession>
<evidence type="ECO:0000256" key="1">
    <source>
        <dbReference type="SAM" id="MobiDB-lite"/>
    </source>
</evidence>
<comment type="caution">
    <text evidence="2">The sequence shown here is derived from an EMBL/GenBank/DDBJ whole genome shotgun (WGS) entry which is preliminary data.</text>
</comment>
<feature type="region of interest" description="Disordered" evidence="1">
    <location>
        <begin position="122"/>
        <end position="149"/>
    </location>
</feature>